<dbReference type="EMBL" id="UOEL01000075">
    <property type="protein sequence ID" value="VAW11965.1"/>
    <property type="molecule type" value="Genomic_DNA"/>
</dbReference>
<dbReference type="AlphaFoldDB" id="A0A3B0T0V4"/>
<proteinExistence type="predicted"/>
<organism evidence="2">
    <name type="scientific">hydrothermal vent metagenome</name>
    <dbReference type="NCBI Taxonomy" id="652676"/>
    <lineage>
        <taxon>unclassified sequences</taxon>
        <taxon>metagenomes</taxon>
        <taxon>ecological metagenomes</taxon>
    </lineage>
</organism>
<evidence type="ECO:0000313" key="2">
    <source>
        <dbReference type="EMBL" id="VAW11965.1"/>
    </source>
</evidence>
<protein>
    <submittedName>
        <fullName evidence="2">Uncharacterized protein</fullName>
    </submittedName>
</protein>
<sequence length="157" mass="18251">MFCVQGICRLSAKYGQFVFHLRCQSILLVSKSVRLEFIIEIDNKDNQPLQITSVNFLQKEKYLVTDLMVNQNYTITAGDKKLKKPSYDIVNFKNEITYNLPILKLENEEVIVKTKSATVKNIPFYEKPWFMWLSIGFVGLIILLFTVSLLKKTNEMS</sequence>
<feature type="transmembrane region" description="Helical" evidence="1">
    <location>
        <begin position="129"/>
        <end position="150"/>
    </location>
</feature>
<keyword evidence="1" id="KW-0812">Transmembrane</keyword>
<gene>
    <name evidence="2" type="ORF">MNBD_BACTEROID03-2277</name>
</gene>
<keyword evidence="1" id="KW-1133">Transmembrane helix</keyword>
<reference evidence="2" key="1">
    <citation type="submission" date="2018-06" db="EMBL/GenBank/DDBJ databases">
        <authorList>
            <person name="Zhirakovskaya E."/>
        </authorList>
    </citation>
    <scope>NUCLEOTIDE SEQUENCE</scope>
</reference>
<evidence type="ECO:0000256" key="1">
    <source>
        <dbReference type="SAM" id="Phobius"/>
    </source>
</evidence>
<accession>A0A3B0T0V4</accession>
<keyword evidence="1" id="KW-0472">Membrane</keyword>
<name>A0A3B0T0V4_9ZZZZ</name>